<comment type="similarity">
    <text evidence="2 6">Belongs to the class-A beta-lactamase family.</text>
</comment>
<dbReference type="EC" id="3.5.2.6" evidence="3 6"/>
<keyword evidence="5 6" id="KW-0046">Antibiotic resistance</keyword>
<evidence type="ECO:0000259" key="9">
    <source>
        <dbReference type="Pfam" id="PF13354"/>
    </source>
</evidence>
<dbReference type="PANTHER" id="PTHR35333">
    <property type="entry name" value="BETA-LACTAMASE"/>
    <property type="match status" value="1"/>
</dbReference>
<feature type="compositionally biased region" description="Polar residues" evidence="7">
    <location>
        <begin position="236"/>
        <end position="247"/>
    </location>
</feature>
<evidence type="ECO:0000313" key="11">
    <source>
        <dbReference type="Proteomes" id="UP000298180"/>
    </source>
</evidence>
<dbReference type="NCBIfam" id="NF033103">
    <property type="entry name" value="bla_class_A"/>
    <property type="match status" value="1"/>
</dbReference>
<dbReference type="InterPro" id="IPR023650">
    <property type="entry name" value="Beta-lactam_class-A_AS"/>
</dbReference>
<feature type="chain" id="PRO_5021390855" description="Beta-lactamase" evidence="8">
    <location>
        <begin position="25"/>
        <end position="316"/>
    </location>
</feature>
<comment type="catalytic activity">
    <reaction evidence="1 6">
        <text>a beta-lactam + H2O = a substituted beta-amino acid</text>
        <dbReference type="Rhea" id="RHEA:20401"/>
        <dbReference type="ChEBI" id="CHEBI:15377"/>
        <dbReference type="ChEBI" id="CHEBI:35627"/>
        <dbReference type="ChEBI" id="CHEBI:140347"/>
        <dbReference type="EC" id="3.5.2.6"/>
    </reaction>
</comment>
<protein>
    <recommendedName>
        <fullName evidence="3 6">Beta-lactamase</fullName>
        <ecNumber evidence="3 6">3.5.2.6</ecNumber>
    </recommendedName>
</protein>
<evidence type="ECO:0000256" key="7">
    <source>
        <dbReference type="SAM" id="MobiDB-lite"/>
    </source>
</evidence>
<dbReference type="InterPro" id="IPR012338">
    <property type="entry name" value="Beta-lactam/transpept-like"/>
</dbReference>
<dbReference type="OrthoDB" id="9784149at2"/>
<dbReference type="EMBL" id="SMLM01000001">
    <property type="protein sequence ID" value="TFZ07184.1"/>
    <property type="molecule type" value="Genomic_DNA"/>
</dbReference>
<dbReference type="Pfam" id="PF13354">
    <property type="entry name" value="Beta-lactamase2"/>
    <property type="match status" value="1"/>
</dbReference>
<dbReference type="InterPro" id="IPR045155">
    <property type="entry name" value="Beta-lactam_cat"/>
</dbReference>
<evidence type="ECO:0000256" key="2">
    <source>
        <dbReference type="ARBA" id="ARBA00009009"/>
    </source>
</evidence>
<comment type="caution">
    <text evidence="10">The sequence shown here is derived from an EMBL/GenBank/DDBJ whole genome shotgun (WGS) entry which is preliminary data.</text>
</comment>
<sequence>MNRRDFHLRLAAALGAGISFPACAAPPTAALPPNKWTALEMLSGGRLGVAVLQADGRIDGHRLDERFPMCSTFKWLAAACVLRRVDAGQEQLDRTIPFGADALLAHSPVTQEHAGNGGMTLAQLCAATIAVSDNAAANLILSTFGGPAGLTTYARSLGDTVTRLDRWEPDLNEATPGDPRDTTSPRAMAGLLHATLVGNALSSASREQLGRWMEATRTNEKRLRADLPSGWRMGSKTGTGARGTTNDVGIFWPPGRPPVVVVAYLTQTDAPEADRNAAVAEVARRMVHAPDVRAVRPPAARRVGHDDSSRKVLVNT</sequence>
<evidence type="ECO:0000256" key="4">
    <source>
        <dbReference type="ARBA" id="ARBA00022801"/>
    </source>
</evidence>
<reference evidence="10 11" key="1">
    <citation type="submission" date="2019-03" db="EMBL/GenBank/DDBJ databases">
        <title>Ramlibacter henchirensis DSM 14656, whole genome shotgun sequence.</title>
        <authorList>
            <person name="Zhang X."/>
            <person name="Feng G."/>
            <person name="Zhu H."/>
        </authorList>
    </citation>
    <scope>NUCLEOTIDE SEQUENCE [LARGE SCALE GENOMIC DNA]</scope>
    <source>
        <strain evidence="10 11">DSM 14656</strain>
    </source>
</reference>
<evidence type="ECO:0000313" key="10">
    <source>
        <dbReference type="EMBL" id="TFZ07184.1"/>
    </source>
</evidence>
<evidence type="ECO:0000256" key="8">
    <source>
        <dbReference type="SAM" id="SignalP"/>
    </source>
</evidence>
<organism evidence="10 11">
    <name type="scientific">Ramlibacter henchirensis</name>
    <dbReference type="NCBI Taxonomy" id="204072"/>
    <lineage>
        <taxon>Bacteria</taxon>
        <taxon>Pseudomonadati</taxon>
        <taxon>Pseudomonadota</taxon>
        <taxon>Betaproteobacteria</taxon>
        <taxon>Burkholderiales</taxon>
        <taxon>Comamonadaceae</taxon>
        <taxon>Ramlibacter</taxon>
    </lineage>
</organism>
<dbReference type="GO" id="GO:0046677">
    <property type="term" value="P:response to antibiotic"/>
    <property type="evidence" value="ECO:0007669"/>
    <property type="project" value="UniProtKB-UniRule"/>
</dbReference>
<accession>A0A4Z0C866</accession>
<dbReference type="PANTHER" id="PTHR35333:SF3">
    <property type="entry name" value="BETA-LACTAMASE-TYPE TRANSPEPTIDASE FOLD CONTAINING PROTEIN"/>
    <property type="match status" value="1"/>
</dbReference>
<dbReference type="PROSITE" id="PS00146">
    <property type="entry name" value="BETA_LACTAMASE_A"/>
    <property type="match status" value="1"/>
</dbReference>
<evidence type="ECO:0000256" key="3">
    <source>
        <dbReference type="ARBA" id="ARBA00012865"/>
    </source>
</evidence>
<dbReference type="GO" id="GO:0030655">
    <property type="term" value="P:beta-lactam antibiotic catabolic process"/>
    <property type="evidence" value="ECO:0007669"/>
    <property type="project" value="InterPro"/>
</dbReference>
<dbReference type="GO" id="GO:0008800">
    <property type="term" value="F:beta-lactamase activity"/>
    <property type="evidence" value="ECO:0007669"/>
    <property type="project" value="UniProtKB-UniRule"/>
</dbReference>
<dbReference type="Proteomes" id="UP000298180">
    <property type="component" value="Unassembled WGS sequence"/>
</dbReference>
<keyword evidence="11" id="KW-1185">Reference proteome</keyword>
<feature type="region of interest" description="Disordered" evidence="7">
    <location>
        <begin position="228"/>
        <end position="250"/>
    </location>
</feature>
<dbReference type="AlphaFoldDB" id="A0A4Z0C866"/>
<dbReference type="RefSeq" id="WP_135263265.1">
    <property type="nucleotide sequence ID" value="NZ_SMLM01000001.1"/>
</dbReference>
<keyword evidence="8" id="KW-0732">Signal</keyword>
<dbReference type="PRINTS" id="PR00118">
    <property type="entry name" value="BLACTAMASEA"/>
</dbReference>
<gene>
    <name evidence="10" type="primary">bla</name>
    <name evidence="10" type="ORF">EZ313_11410</name>
</gene>
<feature type="domain" description="Beta-lactamase class A catalytic" evidence="9">
    <location>
        <begin position="59"/>
        <end position="263"/>
    </location>
</feature>
<evidence type="ECO:0000256" key="5">
    <source>
        <dbReference type="ARBA" id="ARBA00023251"/>
    </source>
</evidence>
<dbReference type="SUPFAM" id="SSF56601">
    <property type="entry name" value="beta-lactamase/transpeptidase-like"/>
    <property type="match status" value="1"/>
</dbReference>
<keyword evidence="4 6" id="KW-0378">Hydrolase</keyword>
<dbReference type="InterPro" id="IPR000871">
    <property type="entry name" value="Beta-lactam_class-A"/>
</dbReference>
<dbReference type="Gene3D" id="3.40.710.10">
    <property type="entry name" value="DD-peptidase/beta-lactamase superfamily"/>
    <property type="match status" value="1"/>
</dbReference>
<proteinExistence type="inferred from homology"/>
<feature type="signal peptide" evidence="8">
    <location>
        <begin position="1"/>
        <end position="24"/>
    </location>
</feature>
<evidence type="ECO:0000256" key="1">
    <source>
        <dbReference type="ARBA" id="ARBA00001526"/>
    </source>
</evidence>
<evidence type="ECO:0000256" key="6">
    <source>
        <dbReference type="RuleBase" id="RU361140"/>
    </source>
</evidence>
<name>A0A4Z0C866_9BURK</name>